<evidence type="ECO:0000256" key="5">
    <source>
        <dbReference type="SAM" id="MobiDB-lite"/>
    </source>
</evidence>
<dbReference type="Pfam" id="PF02755">
    <property type="entry name" value="RPEL"/>
    <property type="match status" value="1"/>
</dbReference>
<sequence length="931" mass="106188">METESTVNSTFETTTTKNYTLDSLSRNFVNSTSLIIEQNSIIIPNDSDQQLQANFRSDLNSNEIKTYENCIVVDKNGKFIPIESNFSQVDSNQISKTLVLNSTISSTTTNSFKPTENNNSTQNLDTNESNNNNLTTLNTNNNGNTTLNGSGGRFLAIRNWLKQNRWRKKDKNQNSTSPLVIQELQTSSPKDREYTTSPLQTSSLDKKAMKKNPKNSKNKFKKLNSDYDLNSELKNNTDQSVIANITSVNTNTLQISSSKTNFENNTPLKNLTNNNKLNLINTQTNGSNNGSNGLTLNDDTPKSHKIFTPLTNGSICSTSVNFSNEQNGNFINTNSVYVNCSSFNNSPITNNNSNASPLIANPRKTPNSTGLIRRQPFKTRLETTLPFAEKYRTYENIHPDEYSDDDGGDNLEDENLATKTPQNKMKTINLSLNHQSDETKIKNFENNEPDSSPLNRTAPIPTKPRTIITLPHLIGRPNRSSQTQTNQNQKNPIIIRERIETPINSRSTFSSNNTSIVNTTIPIQFKSKSAESIVDNSPVKRQSPPKLDNMISPIKNSPPNKISNIYITGENNNNSNNISENLPSVQERIEQFQQISRQRQLVNSNPSPQNFKPQTMFNKFNNPSNLTNEKESPRVIKIFNNTPSNNPSPQVQPESPKNTLKINQNAKLNFLNSFGTVEKPKDLTDSQIQKSQFMNNLDNFLFNNMQQMGNVVDKRLSAESDVNKNIQEIPAKEPDLNKQPKKSALKNKEPDNIQYNNSQDSEDDSSNEHDTRLNPLAIKVQRNNSLARFLKDRPQLQELHDKNILHKSTDEQRKVEREEIEIKLDRKLSLRPTPKELEERNILHLKTQEEINREKEETKKMLVRKLSYRPTIQELKDKRIIRFCDYIEMSEVEDYDRRADKPWTRLTPKDKALIRNELNLYKSTEMEVHEE</sequence>
<dbReference type="Proteomes" id="UP000663879">
    <property type="component" value="Unassembled WGS sequence"/>
</dbReference>
<evidence type="ECO:0000256" key="3">
    <source>
        <dbReference type="ARBA" id="ARBA00023203"/>
    </source>
</evidence>
<protein>
    <recommendedName>
        <fullName evidence="8">Phosphatase and actin regulator 1</fullName>
    </recommendedName>
</protein>
<feature type="compositionally biased region" description="Polar residues" evidence="5">
    <location>
        <begin position="173"/>
        <end position="188"/>
    </location>
</feature>
<feature type="region of interest" description="Disordered" evidence="5">
    <location>
        <begin position="106"/>
        <end position="150"/>
    </location>
</feature>
<feature type="compositionally biased region" description="Low complexity" evidence="5">
    <location>
        <begin position="123"/>
        <end position="148"/>
    </location>
</feature>
<feature type="region of interest" description="Disordered" evidence="5">
    <location>
        <begin position="726"/>
        <end position="776"/>
    </location>
</feature>
<evidence type="ECO:0000313" key="6">
    <source>
        <dbReference type="EMBL" id="CAF0901030.1"/>
    </source>
</evidence>
<organism evidence="6 7">
    <name type="scientific">Brachionus calyciflorus</name>
    <dbReference type="NCBI Taxonomy" id="104777"/>
    <lineage>
        <taxon>Eukaryota</taxon>
        <taxon>Metazoa</taxon>
        <taxon>Spiralia</taxon>
        <taxon>Gnathifera</taxon>
        <taxon>Rotifera</taxon>
        <taxon>Eurotatoria</taxon>
        <taxon>Monogononta</taxon>
        <taxon>Pseudotrocha</taxon>
        <taxon>Ploima</taxon>
        <taxon>Brachionidae</taxon>
        <taxon>Brachionus</taxon>
    </lineage>
</organism>
<feature type="compositionally biased region" description="Polar residues" evidence="5">
    <location>
        <begin position="112"/>
        <end position="122"/>
    </location>
</feature>
<dbReference type="GO" id="GO:0003779">
    <property type="term" value="F:actin binding"/>
    <property type="evidence" value="ECO:0007669"/>
    <property type="project" value="UniProtKB-KW"/>
</dbReference>
<comment type="similarity">
    <text evidence="1">Belongs to the phosphatase and actin regulator family.</text>
</comment>
<feature type="non-terminal residue" evidence="6">
    <location>
        <position position="1"/>
    </location>
</feature>
<keyword evidence="7" id="KW-1185">Reference proteome</keyword>
<dbReference type="EMBL" id="CAJNOC010001928">
    <property type="protein sequence ID" value="CAF0901030.1"/>
    <property type="molecule type" value="Genomic_DNA"/>
</dbReference>
<keyword evidence="2" id="KW-0677">Repeat</keyword>
<dbReference type="Gene3D" id="6.10.140.2130">
    <property type="match status" value="1"/>
</dbReference>
<feature type="region of interest" description="Disordered" evidence="5">
    <location>
        <begin position="166"/>
        <end position="223"/>
    </location>
</feature>
<comment type="caution">
    <text evidence="6">The sequence shown here is derived from an EMBL/GenBank/DDBJ whole genome shotgun (WGS) entry which is preliminary data.</text>
</comment>
<gene>
    <name evidence="6" type="ORF">OXX778_LOCUS11400</name>
</gene>
<dbReference type="PROSITE" id="PS51073">
    <property type="entry name" value="RPEL"/>
    <property type="match status" value="1"/>
</dbReference>
<name>A0A813ZQ30_9BILA</name>
<dbReference type="InterPro" id="IPR004018">
    <property type="entry name" value="RPEL_repeat"/>
</dbReference>
<feature type="compositionally biased region" description="Basic residues" evidence="5">
    <location>
        <begin position="208"/>
        <end position="222"/>
    </location>
</feature>
<keyword evidence="3" id="KW-0009">Actin-binding</keyword>
<evidence type="ECO:0000313" key="7">
    <source>
        <dbReference type="Proteomes" id="UP000663879"/>
    </source>
</evidence>
<evidence type="ECO:0000256" key="2">
    <source>
        <dbReference type="ARBA" id="ARBA00022737"/>
    </source>
</evidence>
<feature type="compositionally biased region" description="Acidic residues" evidence="5">
    <location>
        <begin position="402"/>
        <end position="415"/>
    </location>
</feature>
<proteinExistence type="inferred from homology"/>
<dbReference type="PANTHER" id="PTHR12751">
    <property type="entry name" value="PHOSPHATASE AND ACTIN REGULATOR PHACTR"/>
    <property type="match status" value="1"/>
</dbReference>
<feature type="region of interest" description="Disordered" evidence="5">
    <location>
        <begin position="396"/>
        <end position="417"/>
    </location>
</feature>
<dbReference type="PANTHER" id="PTHR12751:SF18">
    <property type="entry name" value="PHOSPHATASE AND ACTIN REGULATOR 1"/>
    <property type="match status" value="1"/>
</dbReference>
<dbReference type="Gene3D" id="6.10.140.1750">
    <property type="match status" value="1"/>
</dbReference>
<feature type="region of interest" description="Disordered" evidence="5">
    <location>
        <begin position="532"/>
        <end position="556"/>
    </location>
</feature>
<dbReference type="GO" id="GO:0030036">
    <property type="term" value="P:actin cytoskeleton organization"/>
    <property type="evidence" value="ECO:0007669"/>
    <property type="project" value="TreeGrafter"/>
</dbReference>
<evidence type="ECO:0008006" key="8">
    <source>
        <dbReference type="Google" id="ProtNLM"/>
    </source>
</evidence>
<dbReference type="OrthoDB" id="5563016at2759"/>
<evidence type="ECO:0000256" key="4">
    <source>
        <dbReference type="PROSITE-ProRule" id="PRU00401"/>
    </source>
</evidence>
<dbReference type="SMART" id="SM00707">
    <property type="entry name" value="RPEL"/>
    <property type="match status" value="3"/>
</dbReference>
<reference evidence="6" key="1">
    <citation type="submission" date="2021-02" db="EMBL/GenBank/DDBJ databases">
        <authorList>
            <person name="Nowell W R."/>
        </authorList>
    </citation>
    <scope>NUCLEOTIDE SEQUENCE</scope>
    <source>
        <strain evidence="6">Ploen Becks lab</strain>
    </source>
</reference>
<dbReference type="AlphaFoldDB" id="A0A813ZQ30"/>
<feature type="repeat" description="RPEL" evidence="4">
    <location>
        <begin position="822"/>
        <end position="847"/>
    </location>
</feature>
<evidence type="ECO:0000256" key="1">
    <source>
        <dbReference type="ARBA" id="ARBA00009795"/>
    </source>
</evidence>
<accession>A0A813ZQ30</accession>